<comment type="subcellular location">
    <subcellularLocation>
        <location evidence="1">Cell envelope</location>
    </subcellularLocation>
</comment>
<evidence type="ECO:0000256" key="1">
    <source>
        <dbReference type="ARBA" id="ARBA00004196"/>
    </source>
</evidence>
<dbReference type="InterPro" id="IPR036909">
    <property type="entry name" value="Cyt_c-like_dom_sf"/>
</dbReference>
<dbReference type="InterPro" id="IPR051395">
    <property type="entry name" value="Cytochrome_c_Peroxidase/MauG"/>
</dbReference>
<dbReference type="PANTHER" id="PTHR30600">
    <property type="entry name" value="CYTOCHROME C PEROXIDASE-RELATED"/>
    <property type="match status" value="1"/>
</dbReference>
<keyword evidence="4" id="KW-0560">Oxidoreductase</keyword>
<organism evidence="9 10">
    <name type="scientific">Sessilibacter corallicola</name>
    <dbReference type="NCBI Taxonomy" id="2904075"/>
    <lineage>
        <taxon>Bacteria</taxon>
        <taxon>Pseudomonadati</taxon>
        <taxon>Pseudomonadota</taxon>
        <taxon>Gammaproteobacteria</taxon>
        <taxon>Cellvibrionales</taxon>
        <taxon>Cellvibrionaceae</taxon>
        <taxon>Sessilibacter</taxon>
    </lineage>
</organism>
<gene>
    <name evidence="9" type="primary">ccpA</name>
    <name evidence="9" type="ORF">NBRC116591_02120</name>
</gene>
<protein>
    <submittedName>
        <fullName evidence="9">Diheme cytochrome c5 peroxidase CcpA</fullName>
    </submittedName>
</protein>
<dbReference type="Gene3D" id="1.10.760.10">
    <property type="entry name" value="Cytochrome c-like domain"/>
    <property type="match status" value="2"/>
</dbReference>
<reference evidence="9 10" key="1">
    <citation type="submission" date="2024-04" db="EMBL/GenBank/DDBJ databases">
        <title>Draft genome sequence of Sessilibacter corallicola NBRC 116591.</title>
        <authorList>
            <person name="Miyakawa T."/>
            <person name="Kusuya Y."/>
            <person name="Miura T."/>
        </authorList>
    </citation>
    <scope>NUCLEOTIDE SEQUENCE [LARGE SCALE GENOMIC DNA]</scope>
    <source>
        <strain evidence="9 10">KU-00831-HH</strain>
    </source>
</reference>
<feature type="signal peptide" evidence="7">
    <location>
        <begin position="1"/>
        <end position="28"/>
    </location>
</feature>
<dbReference type="EMBL" id="BAABWN010000001">
    <property type="protein sequence ID" value="GAA6166402.1"/>
    <property type="molecule type" value="Genomic_DNA"/>
</dbReference>
<keyword evidence="10" id="KW-1185">Reference proteome</keyword>
<dbReference type="PROSITE" id="PS51007">
    <property type="entry name" value="CYTC"/>
    <property type="match status" value="1"/>
</dbReference>
<feature type="domain" description="Cytochrome c" evidence="8">
    <location>
        <begin position="288"/>
        <end position="432"/>
    </location>
</feature>
<evidence type="ECO:0000313" key="10">
    <source>
        <dbReference type="Proteomes" id="UP001465153"/>
    </source>
</evidence>
<dbReference type="InterPro" id="IPR004852">
    <property type="entry name" value="Di-haem_cyt_c_peroxidsae"/>
</dbReference>
<evidence type="ECO:0000256" key="7">
    <source>
        <dbReference type="SAM" id="SignalP"/>
    </source>
</evidence>
<keyword evidence="7" id="KW-0732">Signal</keyword>
<name>A0ABQ0A428_9GAMM</name>
<dbReference type="PROSITE" id="PS51257">
    <property type="entry name" value="PROKAR_LIPOPROTEIN"/>
    <property type="match status" value="1"/>
</dbReference>
<evidence type="ECO:0000256" key="5">
    <source>
        <dbReference type="ARBA" id="ARBA00023004"/>
    </source>
</evidence>
<evidence type="ECO:0000259" key="8">
    <source>
        <dbReference type="PROSITE" id="PS51007"/>
    </source>
</evidence>
<proteinExistence type="predicted"/>
<dbReference type="InterPro" id="IPR009056">
    <property type="entry name" value="Cyt_c-like_dom"/>
</dbReference>
<evidence type="ECO:0000256" key="6">
    <source>
        <dbReference type="PROSITE-ProRule" id="PRU00433"/>
    </source>
</evidence>
<dbReference type="Proteomes" id="UP001465153">
    <property type="component" value="Unassembled WGS sequence"/>
</dbReference>
<dbReference type="SUPFAM" id="SSF46626">
    <property type="entry name" value="Cytochrome c"/>
    <property type="match status" value="2"/>
</dbReference>
<evidence type="ECO:0000256" key="4">
    <source>
        <dbReference type="ARBA" id="ARBA00023002"/>
    </source>
</evidence>
<evidence type="ECO:0000256" key="2">
    <source>
        <dbReference type="ARBA" id="ARBA00022617"/>
    </source>
</evidence>
<feature type="chain" id="PRO_5045117822" evidence="7">
    <location>
        <begin position="29"/>
        <end position="464"/>
    </location>
</feature>
<keyword evidence="5 6" id="KW-0408">Iron</keyword>
<comment type="caution">
    <text evidence="9">The sequence shown here is derived from an EMBL/GenBank/DDBJ whole genome shotgun (WGS) entry which is preliminary data.</text>
</comment>
<accession>A0ABQ0A428</accession>
<keyword evidence="2 6" id="KW-0349">Heme</keyword>
<keyword evidence="3 6" id="KW-0479">Metal-binding</keyword>
<dbReference type="GO" id="GO:0004601">
    <property type="term" value="F:peroxidase activity"/>
    <property type="evidence" value="ECO:0007669"/>
    <property type="project" value="UniProtKB-KW"/>
</dbReference>
<dbReference type="RefSeq" id="WP_353301354.1">
    <property type="nucleotide sequence ID" value="NZ_BAABWN010000001.1"/>
</dbReference>
<evidence type="ECO:0000313" key="9">
    <source>
        <dbReference type="EMBL" id="GAA6166402.1"/>
    </source>
</evidence>
<dbReference type="Pfam" id="PF03150">
    <property type="entry name" value="CCP_MauG"/>
    <property type="match status" value="1"/>
</dbReference>
<sequence>MINRISISALVASLFVLSGCGGSGGSTAEEKLSARLTVNLEAASNGVGIEAFMLPDSDDFDNIPQDPNNPITAAKVELGQMLYHETALATAGVNSDRTGTWSCASCHHAAAGFKAGVVQGIAEGGEGFGIAGETRVLVSGFDALSSDPTLVPDVQPVTSPAVLNVAFQEVMLWNGQFGNMEGGFVNIGLDDNVLSTPGTPKAHNSRQLAGVEIQAVAGLGVHRLSVTDDSILQTNADYQALFNAAFPDGSDDVLEDAAKAIAAFERTIIANQSPFQLWLRGDQNAMSAEELRGANLFFESGCSDCHRGAALSSDVGATEDEIFFAIGFADFDPNNSAVTGNVPENAAKGRGGFTGESSDDYKFKIPQLYNLADTNVFGHGASFDSVRDLVAFKNTGLSQKLLPEGVLDSRVVPLGLSEQEIDDLTAFLETALYDPNLERFVPSSVPSGNCTPVNDAIAQIDLSC</sequence>
<evidence type="ECO:0000256" key="3">
    <source>
        <dbReference type="ARBA" id="ARBA00022723"/>
    </source>
</evidence>
<keyword evidence="9" id="KW-0575">Peroxidase</keyword>